<accession>B5YAQ3</accession>
<dbReference type="AlphaFoldDB" id="B5YAQ3"/>
<feature type="transmembrane region" description="Helical" evidence="1">
    <location>
        <begin position="5"/>
        <end position="22"/>
    </location>
</feature>
<dbReference type="EMBL" id="CP001146">
    <property type="protein sequence ID" value="ACI19401.1"/>
    <property type="molecule type" value="Genomic_DNA"/>
</dbReference>
<evidence type="ECO:0000313" key="2">
    <source>
        <dbReference type="EMBL" id="ACI19401.1"/>
    </source>
</evidence>
<dbReference type="HOGENOM" id="CLU_2632413_0_0_0"/>
<organism evidence="2 3">
    <name type="scientific">Dictyoglomus thermophilum (strain ATCC 35947 / DSM 3960 / H-6-12)</name>
    <dbReference type="NCBI Taxonomy" id="309799"/>
    <lineage>
        <taxon>Bacteria</taxon>
        <taxon>Pseudomonadati</taxon>
        <taxon>Dictyoglomota</taxon>
        <taxon>Dictyoglomia</taxon>
        <taxon>Dictyoglomales</taxon>
        <taxon>Dictyoglomaceae</taxon>
        <taxon>Dictyoglomus</taxon>
    </lineage>
</organism>
<keyword evidence="1" id="KW-1133">Transmembrane helix</keyword>
<protein>
    <submittedName>
        <fullName evidence="2">Uncharacterized protein</fullName>
    </submittedName>
</protein>
<proteinExistence type="predicted"/>
<keyword evidence="1" id="KW-0812">Transmembrane</keyword>
<feature type="transmembrane region" description="Helical" evidence="1">
    <location>
        <begin position="28"/>
        <end position="44"/>
    </location>
</feature>
<evidence type="ECO:0000256" key="1">
    <source>
        <dbReference type="SAM" id="Phobius"/>
    </source>
</evidence>
<reference evidence="2 3" key="1">
    <citation type="journal article" date="2014" name="Genome Announc.">
        <title>Complete Genome Sequence of the Extreme Thermophile Dictyoglomus thermophilum H-6-12.</title>
        <authorList>
            <person name="Coil D.A."/>
            <person name="Badger J.H."/>
            <person name="Forberger H.C."/>
            <person name="Riggs F."/>
            <person name="Madupu R."/>
            <person name="Fedorova N."/>
            <person name="Ward N."/>
            <person name="Robb F.T."/>
            <person name="Eisen J.A."/>
        </authorList>
    </citation>
    <scope>NUCLEOTIDE SEQUENCE [LARGE SCALE GENOMIC DNA]</scope>
    <source>
        <strain evidence="3">ATCC 35947 / DSM 3960 / H-6-12</strain>
    </source>
</reference>
<dbReference type="KEGG" id="dth:DICTH_1712"/>
<dbReference type="Proteomes" id="UP000001733">
    <property type="component" value="Chromosome"/>
</dbReference>
<dbReference type="RefSeq" id="WP_012548033.1">
    <property type="nucleotide sequence ID" value="NC_011297.1"/>
</dbReference>
<keyword evidence="1" id="KW-0472">Membrane</keyword>
<gene>
    <name evidence="2" type="ordered locus">DICTH_1712</name>
</gene>
<evidence type="ECO:0000313" key="3">
    <source>
        <dbReference type="Proteomes" id="UP000001733"/>
    </source>
</evidence>
<dbReference type="PaxDb" id="309799-DICTH_1712"/>
<dbReference type="STRING" id="309799.DICTH_1712"/>
<name>B5YAQ3_DICT6</name>
<keyword evidence="3" id="KW-1185">Reference proteome</keyword>
<sequence>MLYSFVRPLFILGILFLVVYFVKDNEAIGYFYFILAGNLLFYILRGTSSGIVWRIFDDRNFYEMLIPIYVALGNFFV</sequence>